<comment type="caution">
    <text evidence="2">The sequence shown here is derived from an EMBL/GenBank/DDBJ whole genome shotgun (WGS) entry which is preliminary data.</text>
</comment>
<keyword evidence="1" id="KW-0812">Transmembrane</keyword>
<dbReference type="EMBL" id="CAMPGE010029261">
    <property type="protein sequence ID" value="CAI2386728.1"/>
    <property type="molecule type" value="Genomic_DNA"/>
</dbReference>
<accession>A0AAD1Y7Q9</accession>
<proteinExistence type="predicted"/>
<name>A0AAD1Y7Q9_EUPCR</name>
<evidence type="ECO:0000256" key="1">
    <source>
        <dbReference type="SAM" id="Phobius"/>
    </source>
</evidence>
<dbReference type="Proteomes" id="UP001295684">
    <property type="component" value="Unassembled WGS sequence"/>
</dbReference>
<sequence>MSQRFTQEKLVQMEDTFDRFYYDLIFNSLYGAGFGLVFPFIIFTSRSLFLKKFFTCRRSMKIFGVGAAGWTCYDRLL</sequence>
<keyword evidence="3" id="KW-1185">Reference proteome</keyword>
<organism evidence="2 3">
    <name type="scientific">Euplotes crassus</name>
    <dbReference type="NCBI Taxonomy" id="5936"/>
    <lineage>
        <taxon>Eukaryota</taxon>
        <taxon>Sar</taxon>
        <taxon>Alveolata</taxon>
        <taxon>Ciliophora</taxon>
        <taxon>Intramacronucleata</taxon>
        <taxon>Spirotrichea</taxon>
        <taxon>Hypotrichia</taxon>
        <taxon>Euplotida</taxon>
        <taxon>Euplotidae</taxon>
        <taxon>Moneuplotes</taxon>
    </lineage>
</organism>
<evidence type="ECO:0000313" key="3">
    <source>
        <dbReference type="Proteomes" id="UP001295684"/>
    </source>
</evidence>
<feature type="transmembrane region" description="Helical" evidence="1">
    <location>
        <begin position="20"/>
        <end position="43"/>
    </location>
</feature>
<evidence type="ECO:0000313" key="2">
    <source>
        <dbReference type="EMBL" id="CAI2386728.1"/>
    </source>
</evidence>
<keyword evidence="1" id="KW-0472">Membrane</keyword>
<keyword evidence="1" id="KW-1133">Transmembrane helix</keyword>
<protein>
    <submittedName>
        <fullName evidence="2">Uncharacterized protein</fullName>
    </submittedName>
</protein>
<dbReference type="AlphaFoldDB" id="A0AAD1Y7Q9"/>
<gene>
    <name evidence="2" type="ORF">ECRASSUSDP1_LOCUS28352</name>
</gene>
<reference evidence="2" key="1">
    <citation type="submission" date="2023-07" db="EMBL/GenBank/DDBJ databases">
        <authorList>
            <consortium name="AG Swart"/>
            <person name="Singh M."/>
            <person name="Singh A."/>
            <person name="Seah K."/>
            <person name="Emmerich C."/>
        </authorList>
    </citation>
    <scope>NUCLEOTIDE SEQUENCE</scope>
    <source>
        <strain evidence="2">DP1</strain>
    </source>
</reference>